<dbReference type="Pfam" id="PF02545">
    <property type="entry name" value="Maf"/>
    <property type="match status" value="1"/>
</dbReference>
<dbReference type="Gene3D" id="3.90.950.10">
    <property type="match status" value="1"/>
</dbReference>
<dbReference type="GO" id="GO:0009117">
    <property type="term" value="P:nucleotide metabolic process"/>
    <property type="evidence" value="ECO:0007669"/>
    <property type="project" value="UniProtKB-KW"/>
</dbReference>
<dbReference type="CDD" id="cd00555">
    <property type="entry name" value="Maf"/>
    <property type="match status" value="1"/>
</dbReference>
<dbReference type="AlphaFoldDB" id="A0A0A0M524"/>
<dbReference type="Proteomes" id="UP000030003">
    <property type="component" value="Unassembled WGS sequence"/>
</dbReference>
<dbReference type="EC" id="3.6.1.9" evidence="4"/>
<dbReference type="OrthoDB" id="9807767at2"/>
<feature type="site" description="Important for substrate specificity" evidence="4">
    <location>
        <position position="155"/>
    </location>
</feature>
<feature type="site" description="Important for substrate specificity" evidence="4">
    <location>
        <position position="72"/>
    </location>
</feature>
<dbReference type="HAMAP" id="MF_00528">
    <property type="entry name" value="Maf"/>
    <property type="match status" value="1"/>
</dbReference>
<dbReference type="GO" id="GO:0036218">
    <property type="term" value="F:dTTP diphosphatase activity"/>
    <property type="evidence" value="ECO:0007669"/>
    <property type="project" value="RHEA"/>
</dbReference>
<feature type="active site" description="Proton acceptor" evidence="4">
    <location>
        <position position="71"/>
    </location>
</feature>
<dbReference type="InterPro" id="IPR029001">
    <property type="entry name" value="ITPase-like_fam"/>
</dbReference>
<feature type="site" description="Important for substrate specificity" evidence="4">
    <location>
        <position position="10"/>
    </location>
</feature>
<dbReference type="GO" id="GO:0036221">
    <property type="term" value="F:UTP diphosphatase activity"/>
    <property type="evidence" value="ECO:0007669"/>
    <property type="project" value="RHEA"/>
</dbReference>
<gene>
    <name evidence="5" type="ORF">N791_04935</name>
</gene>
<dbReference type="GO" id="GO:0005737">
    <property type="term" value="C:cytoplasm"/>
    <property type="evidence" value="ECO:0007669"/>
    <property type="project" value="UniProtKB-SubCell"/>
</dbReference>
<dbReference type="PIRSF" id="PIRSF006305">
    <property type="entry name" value="Maf"/>
    <property type="match status" value="1"/>
</dbReference>
<comment type="function">
    <text evidence="4">Nucleoside triphosphate pyrophosphatase that hydrolyzes dTTP and UTP. May have a dual role in cell division arrest and in preventing the incorporation of modified nucleotides into cellular nucleic acids.</text>
</comment>
<dbReference type="eggNOG" id="COG0424">
    <property type="taxonomic scope" value="Bacteria"/>
</dbReference>
<dbReference type="SUPFAM" id="SSF52972">
    <property type="entry name" value="ITPase-like"/>
    <property type="match status" value="1"/>
</dbReference>
<comment type="catalytic activity">
    <reaction evidence="4">
        <text>UTP + H2O = UMP + diphosphate + H(+)</text>
        <dbReference type="Rhea" id="RHEA:29395"/>
        <dbReference type="ChEBI" id="CHEBI:15377"/>
        <dbReference type="ChEBI" id="CHEBI:15378"/>
        <dbReference type="ChEBI" id="CHEBI:33019"/>
        <dbReference type="ChEBI" id="CHEBI:46398"/>
        <dbReference type="ChEBI" id="CHEBI:57865"/>
        <dbReference type="EC" id="3.6.1.9"/>
    </reaction>
</comment>
<evidence type="ECO:0000256" key="3">
    <source>
        <dbReference type="ARBA" id="ARBA00023080"/>
    </source>
</evidence>
<comment type="caution">
    <text evidence="5">The sequence shown here is derived from an EMBL/GenBank/DDBJ whole genome shotgun (WGS) entry which is preliminary data.</text>
</comment>
<sequence length="200" mass="20666">MLHLASKSPRRRELLARLGVAFTPLDVDIPEQRAAGEPAHAYVCRVASDKAAAGLALLQDAGPGVLVLGSDTEVVLDGEVFGKPADDAAAREMLLRLSGRTHEVVSAVSLLGRDGVARQAVSVSRVSFAPLLPDTVEAYVASGEPRGKAGGYAIQGVAEAFVTRLEGSYSGVMGLPLHQTAMLLAEAGLPIPFASARGTA</sequence>
<comment type="cofactor">
    <cofactor evidence="1 4">
        <name>a divalent metal cation</name>
        <dbReference type="ChEBI" id="CHEBI:60240"/>
    </cofactor>
</comment>
<name>A0A0A0M524_9GAMM</name>
<organism evidence="5 6">
    <name type="scientific">Lysobacter defluvii IMMIB APB-9 = DSM 18482</name>
    <dbReference type="NCBI Taxonomy" id="1385515"/>
    <lineage>
        <taxon>Bacteria</taxon>
        <taxon>Pseudomonadati</taxon>
        <taxon>Pseudomonadota</taxon>
        <taxon>Gammaproteobacteria</taxon>
        <taxon>Lysobacterales</taxon>
        <taxon>Lysobacteraceae</taxon>
        <taxon>Novilysobacter</taxon>
    </lineage>
</organism>
<dbReference type="PANTHER" id="PTHR43213:SF5">
    <property type="entry name" value="BIFUNCTIONAL DTTP_UTP PYROPHOSPHATASE_METHYLTRANSFERASE PROTEIN-RELATED"/>
    <property type="match status" value="1"/>
</dbReference>
<protein>
    <recommendedName>
        <fullName evidence="4">dTTP/UTP pyrophosphatase</fullName>
        <shortName evidence="4">dTTPase/UTPase</shortName>
        <ecNumber evidence="4">3.6.1.9</ecNumber>
    </recommendedName>
    <alternativeName>
        <fullName evidence="4">Nucleoside triphosphate pyrophosphatase</fullName>
    </alternativeName>
    <alternativeName>
        <fullName evidence="4">Nucleotide pyrophosphatase</fullName>
        <shortName evidence="4">Nucleotide PPase</shortName>
    </alternativeName>
</protein>
<comment type="caution">
    <text evidence="4">Lacks conserved residue(s) required for the propagation of feature annotation.</text>
</comment>
<dbReference type="PANTHER" id="PTHR43213">
    <property type="entry name" value="BIFUNCTIONAL DTTP/UTP PYROPHOSPHATASE/METHYLTRANSFERASE PROTEIN-RELATED"/>
    <property type="match status" value="1"/>
</dbReference>
<keyword evidence="4" id="KW-0963">Cytoplasm</keyword>
<comment type="subcellular location">
    <subcellularLocation>
        <location evidence="4">Cytoplasm</location>
    </subcellularLocation>
</comment>
<evidence type="ECO:0000313" key="6">
    <source>
        <dbReference type="Proteomes" id="UP000030003"/>
    </source>
</evidence>
<dbReference type="STRING" id="1385515.GCA_000423325_00601"/>
<dbReference type="RefSeq" id="WP_027069107.1">
    <property type="nucleotide sequence ID" value="NZ_AUHT01000005.1"/>
</dbReference>
<evidence type="ECO:0000256" key="2">
    <source>
        <dbReference type="ARBA" id="ARBA00022801"/>
    </source>
</evidence>
<keyword evidence="2 4" id="KW-0378">Hydrolase</keyword>
<dbReference type="InterPro" id="IPR003697">
    <property type="entry name" value="Maf-like"/>
</dbReference>
<dbReference type="EMBL" id="AVBH01000130">
    <property type="protein sequence ID" value="KGO98108.1"/>
    <property type="molecule type" value="Genomic_DNA"/>
</dbReference>
<evidence type="ECO:0000256" key="4">
    <source>
        <dbReference type="HAMAP-Rule" id="MF_00528"/>
    </source>
</evidence>
<keyword evidence="6" id="KW-1185">Reference proteome</keyword>
<evidence type="ECO:0000313" key="5">
    <source>
        <dbReference type="EMBL" id="KGO98108.1"/>
    </source>
</evidence>
<comment type="similarity">
    <text evidence="4">Belongs to the Maf family. YhdE subfamily.</text>
</comment>
<dbReference type="NCBIfam" id="TIGR00172">
    <property type="entry name" value="maf"/>
    <property type="match status" value="1"/>
</dbReference>
<accession>A0A0A0M524</accession>
<comment type="catalytic activity">
    <reaction evidence="4">
        <text>dTTP + H2O = dTMP + diphosphate + H(+)</text>
        <dbReference type="Rhea" id="RHEA:28534"/>
        <dbReference type="ChEBI" id="CHEBI:15377"/>
        <dbReference type="ChEBI" id="CHEBI:15378"/>
        <dbReference type="ChEBI" id="CHEBI:33019"/>
        <dbReference type="ChEBI" id="CHEBI:37568"/>
        <dbReference type="ChEBI" id="CHEBI:63528"/>
        <dbReference type="EC" id="3.6.1.9"/>
    </reaction>
</comment>
<proteinExistence type="inferred from homology"/>
<reference evidence="5 6" key="1">
    <citation type="submission" date="2013-08" db="EMBL/GenBank/DDBJ databases">
        <title>Genomic analysis of Lysobacter defluvii.</title>
        <authorList>
            <person name="Wang Q."/>
            <person name="Wang G."/>
        </authorList>
    </citation>
    <scope>NUCLEOTIDE SEQUENCE [LARGE SCALE GENOMIC DNA]</scope>
    <source>
        <strain evidence="5 6">IMMIB APB-9</strain>
    </source>
</reference>
<evidence type="ECO:0000256" key="1">
    <source>
        <dbReference type="ARBA" id="ARBA00001968"/>
    </source>
</evidence>
<keyword evidence="3 4" id="KW-0546">Nucleotide metabolism</keyword>